<sequence length="76" mass="8748">MQTRDKRSSQRERRAAVVIKAAEDGKTIRKAHRSFANYKAKMVALRRPDGTVRAFGKAMEKIIHDHHSDLSNMGKW</sequence>
<dbReference type="Proteomes" id="UP000035642">
    <property type="component" value="Unassembled WGS sequence"/>
</dbReference>
<dbReference type="AlphaFoldDB" id="A0A0K0DM26"/>
<protein>
    <submittedName>
        <fullName evidence="2">Transposase</fullName>
    </submittedName>
</protein>
<reference evidence="2" key="2">
    <citation type="submission" date="2017-02" db="UniProtKB">
        <authorList>
            <consortium name="WormBaseParasite"/>
        </authorList>
    </citation>
    <scope>IDENTIFICATION</scope>
</reference>
<organism evidence="1 2">
    <name type="scientific">Angiostrongylus cantonensis</name>
    <name type="common">Rat lungworm</name>
    <dbReference type="NCBI Taxonomy" id="6313"/>
    <lineage>
        <taxon>Eukaryota</taxon>
        <taxon>Metazoa</taxon>
        <taxon>Ecdysozoa</taxon>
        <taxon>Nematoda</taxon>
        <taxon>Chromadorea</taxon>
        <taxon>Rhabditida</taxon>
        <taxon>Rhabditina</taxon>
        <taxon>Rhabditomorpha</taxon>
        <taxon>Strongyloidea</taxon>
        <taxon>Metastrongylidae</taxon>
        <taxon>Angiostrongylus</taxon>
    </lineage>
</organism>
<dbReference type="WBParaSite" id="ACAC_0001270501-mRNA-1">
    <property type="protein sequence ID" value="ACAC_0001270501-mRNA-1"/>
    <property type="gene ID" value="ACAC_0001270501"/>
</dbReference>
<reference evidence="1" key="1">
    <citation type="submission" date="2012-09" db="EMBL/GenBank/DDBJ databases">
        <authorList>
            <person name="Martin A.A."/>
        </authorList>
    </citation>
    <scope>NUCLEOTIDE SEQUENCE</scope>
</reference>
<proteinExistence type="predicted"/>
<evidence type="ECO:0000313" key="1">
    <source>
        <dbReference type="Proteomes" id="UP000035642"/>
    </source>
</evidence>
<accession>A0A0K0DM26</accession>
<keyword evidence="1" id="KW-1185">Reference proteome</keyword>
<name>A0A0K0DM26_ANGCA</name>
<evidence type="ECO:0000313" key="2">
    <source>
        <dbReference type="WBParaSite" id="ACAC_0001270501-mRNA-1"/>
    </source>
</evidence>